<accession>A0ABP0I3N2</accession>
<sequence>MDPLRIVLLIAFSQVGAEKVYPFDKVDFIGRWFEVGAQQASSWGTVSFAVTFKGSSRLVARIQPYNVEMYHTCQVDDNDPYVLSHQSGLMEIARGLAKEETHTIKCGRNTEAFYGVTILDALLVDDSCVALSPPSIANELHVEFLGDSITAGWQVLLSSGSWEQGGPSNEDVFHSYAGRLAQAWTSNWRVVAQTSIGVLPHYSFGTNFKGMKDQFLCRELKLYEPCPKEWNFEWQADVVVINLGTNDFIFNNPSESEFQSAYATLIGLVRSKYPTALIFCIVPLVQSCKPDAKWQKMINGITNAVANAVSSGDERILLQGSGDTQTRLLDCISDYVDQIHPTQQGALRFAEKLLPMMTPKIRENFPEKCQGEGNTCGAQSASTTGLSRTSSQTTDTTIVSTSTVGGIGGSGAMCCYPSCNDPARVCNDETESEYCTSSPAKCQACGGELCGPTATSTSGTTLPATTERTTIGTTSQSSQSAECCYPDCSSSVCNPSNSYCSRSSENCQKCGGELCGRVETPTESPTSTMVTSSASGGELFKCCYPDCSSQVCNEPEDSPYCTSSPEKCSNCGGELCAFQANGLVATSLRDES</sequence>
<reference evidence="1 2" key="1">
    <citation type="submission" date="2024-02" db="EMBL/GenBank/DDBJ databases">
        <authorList>
            <person name="Chen Y."/>
            <person name="Shah S."/>
            <person name="Dougan E. K."/>
            <person name="Thang M."/>
            <person name="Chan C."/>
        </authorList>
    </citation>
    <scope>NUCLEOTIDE SEQUENCE [LARGE SCALE GENOMIC DNA]</scope>
</reference>
<dbReference type="PANTHER" id="PTHR37834">
    <property type="entry name" value="GDSL-LIKE LIPASE/ACYLHYDROLASE DOMAIN PROTEIN (AFU_ORTHOLOGUE AFUA_2G00620)"/>
    <property type="match status" value="1"/>
</dbReference>
<proteinExistence type="predicted"/>
<dbReference type="InterPro" id="IPR036514">
    <property type="entry name" value="SGNH_hydro_sf"/>
</dbReference>
<evidence type="ECO:0000313" key="1">
    <source>
        <dbReference type="EMBL" id="CAK8996049.1"/>
    </source>
</evidence>
<dbReference type="Proteomes" id="UP001642484">
    <property type="component" value="Unassembled WGS sequence"/>
</dbReference>
<organism evidence="1 2">
    <name type="scientific">Durusdinium trenchii</name>
    <dbReference type="NCBI Taxonomy" id="1381693"/>
    <lineage>
        <taxon>Eukaryota</taxon>
        <taxon>Sar</taxon>
        <taxon>Alveolata</taxon>
        <taxon>Dinophyceae</taxon>
        <taxon>Suessiales</taxon>
        <taxon>Symbiodiniaceae</taxon>
        <taxon>Durusdinium</taxon>
    </lineage>
</organism>
<comment type="caution">
    <text evidence="1">The sequence shown here is derived from an EMBL/GenBank/DDBJ whole genome shotgun (WGS) entry which is preliminary data.</text>
</comment>
<gene>
    <name evidence="1" type="ORF">CCMP2556_LOCUS4298</name>
</gene>
<dbReference type="Gene3D" id="3.40.50.1110">
    <property type="entry name" value="SGNH hydrolase"/>
    <property type="match status" value="1"/>
</dbReference>
<dbReference type="Gene3D" id="2.60.120.260">
    <property type="entry name" value="Galactose-binding domain-like"/>
    <property type="match status" value="1"/>
</dbReference>
<dbReference type="SUPFAM" id="SSF52266">
    <property type="entry name" value="SGNH hydrolase"/>
    <property type="match status" value="1"/>
</dbReference>
<dbReference type="Pfam" id="PF13472">
    <property type="entry name" value="Lipase_GDSL_2"/>
    <property type="match status" value="1"/>
</dbReference>
<dbReference type="InterPro" id="IPR013830">
    <property type="entry name" value="SGNH_hydro"/>
</dbReference>
<dbReference type="EMBL" id="CAXAMN010001758">
    <property type="protein sequence ID" value="CAK8996049.1"/>
    <property type="molecule type" value="Genomic_DNA"/>
</dbReference>
<name>A0ABP0I3N2_9DINO</name>
<keyword evidence="2" id="KW-1185">Reference proteome</keyword>
<protein>
    <submittedName>
        <fullName evidence="1">Uncharacterized protein</fullName>
    </submittedName>
</protein>
<evidence type="ECO:0000313" key="2">
    <source>
        <dbReference type="Proteomes" id="UP001642484"/>
    </source>
</evidence>
<dbReference type="InterPro" id="IPR052762">
    <property type="entry name" value="PCW_deacetylase/CE"/>
</dbReference>
<dbReference type="PANTHER" id="PTHR37834:SF2">
    <property type="entry name" value="ESTERASE, SGNH HYDROLASE-TYPE"/>
    <property type="match status" value="1"/>
</dbReference>